<evidence type="ECO:0000256" key="1">
    <source>
        <dbReference type="ARBA" id="ARBA00010607"/>
    </source>
</evidence>
<evidence type="ECO:0000256" key="2">
    <source>
        <dbReference type="SAM" id="MobiDB-lite"/>
    </source>
</evidence>
<proteinExistence type="inferred from homology"/>
<dbReference type="Proteomes" id="UP000257109">
    <property type="component" value="Unassembled WGS sequence"/>
</dbReference>
<dbReference type="AlphaFoldDB" id="A0A371EMS5"/>
<gene>
    <name evidence="3" type="ORF">CR513_53787</name>
</gene>
<protein>
    <submittedName>
        <fullName evidence="3">Uncharacterized protein</fullName>
    </submittedName>
</protein>
<feature type="region of interest" description="Disordered" evidence="2">
    <location>
        <begin position="47"/>
        <end position="69"/>
    </location>
</feature>
<evidence type="ECO:0000313" key="3">
    <source>
        <dbReference type="EMBL" id="RDX67355.1"/>
    </source>
</evidence>
<accession>A0A371EMS5</accession>
<dbReference type="SUPFAM" id="SSF49870">
    <property type="entry name" value="Osmotin, thaumatin-like protein"/>
    <property type="match status" value="1"/>
</dbReference>
<comment type="similarity">
    <text evidence="1">Belongs to the thaumatin family.</text>
</comment>
<sequence>MDAPSIALTCITGDCGGKLKCGGVGGVPPASLTEFTPALATSITQRSASQQAIQRRPMKADSTLLESSADVSRKKRPSCCAKSLAISTGTARLELRSDLLPTSMTSMLLSACIRSSSNHFSTWSKHNATTQITKKQLTAKHLDEYQFVIHDDRPSKKLNPNGGFRFHVKFVLNKPIQKLRFSNPRVPNHDNLEHVIDALVRITLPLSHSSTNNPFGKPTPLRPFFCAQALCDPRNVVL</sequence>
<name>A0A371EMS5_MUCPR</name>
<evidence type="ECO:0000313" key="4">
    <source>
        <dbReference type="Proteomes" id="UP000257109"/>
    </source>
</evidence>
<feature type="non-terminal residue" evidence="3">
    <location>
        <position position="1"/>
    </location>
</feature>
<keyword evidence="4" id="KW-1185">Reference proteome</keyword>
<comment type="caution">
    <text evidence="3">The sequence shown here is derived from an EMBL/GenBank/DDBJ whole genome shotgun (WGS) entry which is preliminary data.</text>
</comment>
<organism evidence="3 4">
    <name type="scientific">Mucuna pruriens</name>
    <name type="common">Velvet bean</name>
    <name type="synonym">Dolichos pruriens</name>
    <dbReference type="NCBI Taxonomy" id="157652"/>
    <lineage>
        <taxon>Eukaryota</taxon>
        <taxon>Viridiplantae</taxon>
        <taxon>Streptophyta</taxon>
        <taxon>Embryophyta</taxon>
        <taxon>Tracheophyta</taxon>
        <taxon>Spermatophyta</taxon>
        <taxon>Magnoliopsida</taxon>
        <taxon>eudicotyledons</taxon>
        <taxon>Gunneridae</taxon>
        <taxon>Pentapetalae</taxon>
        <taxon>rosids</taxon>
        <taxon>fabids</taxon>
        <taxon>Fabales</taxon>
        <taxon>Fabaceae</taxon>
        <taxon>Papilionoideae</taxon>
        <taxon>50 kb inversion clade</taxon>
        <taxon>NPAAA clade</taxon>
        <taxon>indigoferoid/millettioid clade</taxon>
        <taxon>Phaseoleae</taxon>
        <taxon>Mucuna</taxon>
    </lineage>
</organism>
<dbReference type="Gene3D" id="2.60.110.10">
    <property type="entry name" value="Thaumatin"/>
    <property type="match status" value="1"/>
</dbReference>
<reference evidence="3" key="1">
    <citation type="submission" date="2018-05" db="EMBL/GenBank/DDBJ databases">
        <title>Draft genome of Mucuna pruriens seed.</title>
        <authorList>
            <person name="Nnadi N.E."/>
            <person name="Vos R."/>
            <person name="Hasami M.H."/>
            <person name="Devisetty U.K."/>
            <person name="Aguiy J.C."/>
        </authorList>
    </citation>
    <scope>NUCLEOTIDE SEQUENCE [LARGE SCALE GENOMIC DNA]</scope>
    <source>
        <strain evidence="3">JCA_2017</strain>
    </source>
</reference>
<dbReference type="EMBL" id="QJKJ01013033">
    <property type="protein sequence ID" value="RDX67355.1"/>
    <property type="molecule type" value="Genomic_DNA"/>
</dbReference>
<dbReference type="InterPro" id="IPR037176">
    <property type="entry name" value="Osmotin/thaumatin-like_sf"/>
</dbReference>